<feature type="compositionally biased region" description="Acidic residues" evidence="1">
    <location>
        <begin position="92"/>
        <end position="102"/>
    </location>
</feature>
<organism evidence="2 3">
    <name type="scientific">Laccaria amethystina LaAM-08-1</name>
    <dbReference type="NCBI Taxonomy" id="1095629"/>
    <lineage>
        <taxon>Eukaryota</taxon>
        <taxon>Fungi</taxon>
        <taxon>Dikarya</taxon>
        <taxon>Basidiomycota</taxon>
        <taxon>Agaricomycotina</taxon>
        <taxon>Agaricomycetes</taxon>
        <taxon>Agaricomycetidae</taxon>
        <taxon>Agaricales</taxon>
        <taxon>Agaricineae</taxon>
        <taxon>Hydnangiaceae</taxon>
        <taxon>Laccaria</taxon>
    </lineage>
</organism>
<accession>A0A0C9XUS4</accession>
<evidence type="ECO:0000256" key="1">
    <source>
        <dbReference type="SAM" id="MobiDB-lite"/>
    </source>
</evidence>
<proteinExistence type="predicted"/>
<gene>
    <name evidence="2" type="ORF">K443DRAFT_8249</name>
</gene>
<evidence type="ECO:0000313" key="2">
    <source>
        <dbReference type="EMBL" id="KIJ99687.1"/>
    </source>
</evidence>
<evidence type="ECO:0000313" key="3">
    <source>
        <dbReference type="Proteomes" id="UP000054477"/>
    </source>
</evidence>
<keyword evidence="3" id="KW-1185">Reference proteome</keyword>
<dbReference type="HOGENOM" id="CLU_1777754_0_0_1"/>
<dbReference type="EMBL" id="KN838642">
    <property type="protein sequence ID" value="KIJ99687.1"/>
    <property type="molecule type" value="Genomic_DNA"/>
</dbReference>
<feature type="compositionally biased region" description="Polar residues" evidence="1">
    <location>
        <begin position="109"/>
        <end position="124"/>
    </location>
</feature>
<feature type="compositionally biased region" description="Basic residues" evidence="1">
    <location>
        <begin position="26"/>
        <end position="43"/>
    </location>
</feature>
<reference evidence="2 3" key="1">
    <citation type="submission" date="2014-04" db="EMBL/GenBank/DDBJ databases">
        <authorList>
            <consortium name="DOE Joint Genome Institute"/>
            <person name="Kuo A."/>
            <person name="Kohler A."/>
            <person name="Nagy L.G."/>
            <person name="Floudas D."/>
            <person name="Copeland A."/>
            <person name="Barry K.W."/>
            <person name="Cichocki N."/>
            <person name="Veneault-Fourrey C."/>
            <person name="LaButti K."/>
            <person name="Lindquist E.A."/>
            <person name="Lipzen A."/>
            <person name="Lundell T."/>
            <person name="Morin E."/>
            <person name="Murat C."/>
            <person name="Sun H."/>
            <person name="Tunlid A."/>
            <person name="Henrissat B."/>
            <person name="Grigoriev I.V."/>
            <person name="Hibbett D.S."/>
            <person name="Martin F."/>
            <person name="Nordberg H.P."/>
            <person name="Cantor M.N."/>
            <person name="Hua S.X."/>
        </authorList>
    </citation>
    <scope>NUCLEOTIDE SEQUENCE [LARGE SCALE GENOMIC DNA]</scope>
    <source>
        <strain evidence="2 3">LaAM-08-1</strain>
    </source>
</reference>
<feature type="compositionally biased region" description="Acidic residues" evidence="1">
    <location>
        <begin position="49"/>
        <end position="63"/>
    </location>
</feature>
<dbReference type="Proteomes" id="UP000054477">
    <property type="component" value="Unassembled WGS sequence"/>
</dbReference>
<protein>
    <submittedName>
        <fullName evidence="2">Uncharacterized protein</fullName>
    </submittedName>
</protein>
<reference evidence="3" key="2">
    <citation type="submission" date="2015-01" db="EMBL/GenBank/DDBJ databases">
        <title>Evolutionary Origins and Diversification of the Mycorrhizal Mutualists.</title>
        <authorList>
            <consortium name="DOE Joint Genome Institute"/>
            <consortium name="Mycorrhizal Genomics Consortium"/>
            <person name="Kohler A."/>
            <person name="Kuo A."/>
            <person name="Nagy L.G."/>
            <person name="Floudas D."/>
            <person name="Copeland A."/>
            <person name="Barry K.W."/>
            <person name="Cichocki N."/>
            <person name="Veneault-Fourrey C."/>
            <person name="LaButti K."/>
            <person name="Lindquist E.A."/>
            <person name="Lipzen A."/>
            <person name="Lundell T."/>
            <person name="Morin E."/>
            <person name="Murat C."/>
            <person name="Riley R."/>
            <person name="Ohm R."/>
            <person name="Sun H."/>
            <person name="Tunlid A."/>
            <person name="Henrissat B."/>
            <person name="Grigoriev I.V."/>
            <person name="Hibbett D.S."/>
            <person name="Martin F."/>
        </authorList>
    </citation>
    <scope>NUCLEOTIDE SEQUENCE [LARGE SCALE GENOMIC DNA]</scope>
    <source>
        <strain evidence="3">LaAM-08-1</strain>
    </source>
</reference>
<name>A0A0C9XUS4_9AGAR</name>
<sequence length="146" mass="15920">MANVAKYVEDYEAALKKQALWEEKKKKAAKAKAAKKKGVKGKGRHIESSSEESGEFKDDDDTTGEPAVQQKDPRRPVPKPRRVRPQPAAEEQAVEAETEVDAPAEHEPSTSNVQVNIPALSTTGVVLPNAEPPPAPRYTLQTRRGG</sequence>
<dbReference type="AlphaFoldDB" id="A0A0C9XUS4"/>
<feature type="region of interest" description="Disordered" evidence="1">
    <location>
        <begin position="23"/>
        <end position="146"/>
    </location>
</feature>